<keyword evidence="3" id="KW-1185">Reference proteome</keyword>
<sequence length="227" mass="26522">MTFYTYTALRKRSGTKPLSNPKNCKVQRLIKSLKIRKAPGFDGINNKAIKRFSLPLLGLLIATLTFTLKIAIFSHLERGEGVTLERNLHFKDHIERIRKNAFFYRCRLGAMLGRKSILLLRNKRTIYKMCIRLAMTYMSPVFAHAVPKGLSRIVCTPVCHPVAFDEAVTVFQITALSTRHFFKETCRRRYRRRVTALWVPYEQSPRHKSVTWELQRGRDFWQGCQDT</sequence>
<reference evidence="2 3" key="1">
    <citation type="journal article" date="2019" name="Commun. Biol.">
        <title>The bagworm genome reveals a unique fibroin gene that provides high tensile strength.</title>
        <authorList>
            <person name="Kono N."/>
            <person name="Nakamura H."/>
            <person name="Ohtoshi R."/>
            <person name="Tomita M."/>
            <person name="Numata K."/>
            <person name="Arakawa K."/>
        </authorList>
    </citation>
    <scope>NUCLEOTIDE SEQUENCE [LARGE SCALE GENOMIC DNA]</scope>
</reference>
<accession>A0A4C1UNM9</accession>
<dbReference type="Proteomes" id="UP000299102">
    <property type="component" value="Unassembled WGS sequence"/>
</dbReference>
<name>A0A4C1UNM9_EUMVA</name>
<evidence type="ECO:0000256" key="1">
    <source>
        <dbReference type="SAM" id="Phobius"/>
    </source>
</evidence>
<keyword evidence="1" id="KW-1133">Transmembrane helix</keyword>
<dbReference type="OrthoDB" id="10050074at2759"/>
<dbReference type="AlphaFoldDB" id="A0A4C1UNM9"/>
<protein>
    <submittedName>
        <fullName evidence="2">Uncharacterized protein</fullName>
    </submittedName>
</protein>
<comment type="caution">
    <text evidence="2">The sequence shown here is derived from an EMBL/GenBank/DDBJ whole genome shotgun (WGS) entry which is preliminary data.</text>
</comment>
<evidence type="ECO:0000313" key="2">
    <source>
        <dbReference type="EMBL" id="GBP27596.1"/>
    </source>
</evidence>
<gene>
    <name evidence="2" type="ORF">EVAR_102848_1</name>
</gene>
<feature type="transmembrane region" description="Helical" evidence="1">
    <location>
        <begin position="56"/>
        <end position="76"/>
    </location>
</feature>
<keyword evidence="1" id="KW-0812">Transmembrane</keyword>
<keyword evidence="1" id="KW-0472">Membrane</keyword>
<organism evidence="2 3">
    <name type="scientific">Eumeta variegata</name>
    <name type="common">Bagworm moth</name>
    <name type="synonym">Eumeta japonica</name>
    <dbReference type="NCBI Taxonomy" id="151549"/>
    <lineage>
        <taxon>Eukaryota</taxon>
        <taxon>Metazoa</taxon>
        <taxon>Ecdysozoa</taxon>
        <taxon>Arthropoda</taxon>
        <taxon>Hexapoda</taxon>
        <taxon>Insecta</taxon>
        <taxon>Pterygota</taxon>
        <taxon>Neoptera</taxon>
        <taxon>Endopterygota</taxon>
        <taxon>Lepidoptera</taxon>
        <taxon>Glossata</taxon>
        <taxon>Ditrysia</taxon>
        <taxon>Tineoidea</taxon>
        <taxon>Psychidae</taxon>
        <taxon>Oiketicinae</taxon>
        <taxon>Eumeta</taxon>
    </lineage>
</organism>
<proteinExistence type="predicted"/>
<evidence type="ECO:0000313" key="3">
    <source>
        <dbReference type="Proteomes" id="UP000299102"/>
    </source>
</evidence>
<dbReference type="EMBL" id="BGZK01000196">
    <property type="protein sequence ID" value="GBP27596.1"/>
    <property type="molecule type" value="Genomic_DNA"/>
</dbReference>